<organism evidence="2 3">
    <name type="scientific">Halarchaeum acidiphilum MH1-52-1</name>
    <dbReference type="NCBI Taxonomy" id="1261545"/>
    <lineage>
        <taxon>Archaea</taxon>
        <taxon>Methanobacteriati</taxon>
        <taxon>Methanobacteriota</taxon>
        <taxon>Stenosarchaea group</taxon>
        <taxon>Halobacteria</taxon>
        <taxon>Halobacteriales</taxon>
        <taxon>Halobacteriaceae</taxon>
    </lineage>
</organism>
<comment type="caution">
    <text evidence="2">The sequence shown here is derived from an EMBL/GenBank/DDBJ whole genome shotgun (WGS) entry which is preliminary data.</text>
</comment>
<keyword evidence="3" id="KW-1185">Reference proteome</keyword>
<evidence type="ECO:0000256" key="1">
    <source>
        <dbReference type="SAM" id="MobiDB-lite"/>
    </source>
</evidence>
<proteinExistence type="predicted"/>
<feature type="region of interest" description="Disordered" evidence="1">
    <location>
        <begin position="137"/>
        <end position="156"/>
    </location>
</feature>
<dbReference type="EMBL" id="BATA01000065">
    <property type="protein sequence ID" value="GAD53412.1"/>
    <property type="molecule type" value="Genomic_DNA"/>
</dbReference>
<dbReference type="Proteomes" id="UP000016986">
    <property type="component" value="Unassembled WGS sequence"/>
</dbReference>
<name>U2YXA7_9EURY</name>
<gene>
    <name evidence="2" type="ORF">MBEHAL_2172</name>
</gene>
<reference evidence="2 3" key="1">
    <citation type="submission" date="2013-09" db="EMBL/GenBank/DDBJ databases">
        <title>Whole genome sequencing of Halarchaeum acidiphilum strain MH1-52-1.</title>
        <authorList>
            <person name="Shimane Y."/>
            <person name="Minegishi H."/>
            <person name="Nishi S."/>
            <person name="Echigo A."/>
            <person name="Shuto A."/>
            <person name="Konishi M."/>
            <person name="Ito T."/>
            <person name="Ohkuma M."/>
            <person name="Ohta Y."/>
            <person name="Nagano Y."/>
            <person name="Tsubouchi T."/>
            <person name="Mori K."/>
            <person name="Usui K."/>
            <person name="Kamekura M."/>
            <person name="Usami R."/>
            <person name="Takaki Y."/>
            <person name="Hatada Y."/>
        </authorList>
    </citation>
    <scope>NUCLEOTIDE SEQUENCE [LARGE SCALE GENOMIC DNA]</scope>
    <source>
        <strain evidence="2 3">JCM 16109</strain>
    </source>
</reference>
<sequence>MRAGREPDGFSQHHEGRSASLERLRAVGGSTSNHAEVLTTPVPRRCESTRFSARAVVTPRRPATTSVTDHRTRISKHAFSTLTNPFLCELGRNQTPSGSPQDTVYIWIWMVDRGRENGRMARARGRNRVIRMLGSGAPSRPRCVQNRSPSLGFRCG</sequence>
<accession>U2YXA7</accession>
<protein>
    <submittedName>
        <fullName evidence="2">Uncharacterized protein</fullName>
    </submittedName>
</protein>
<dbReference type="AlphaFoldDB" id="U2YXA7"/>
<evidence type="ECO:0000313" key="3">
    <source>
        <dbReference type="Proteomes" id="UP000016986"/>
    </source>
</evidence>
<evidence type="ECO:0000313" key="2">
    <source>
        <dbReference type="EMBL" id="GAD53412.1"/>
    </source>
</evidence>